<reference evidence="2 3" key="1">
    <citation type="submission" date="2019-11" db="EMBL/GenBank/DDBJ databases">
        <title>Complete genome sequence of Spiroplasma tabanidicola TAUS-1 (DSM 22603).</title>
        <authorList>
            <person name="Huang C.-T."/>
            <person name="Lin Y.-C."/>
            <person name="Kuo C.-H."/>
        </authorList>
    </citation>
    <scope>NUCLEOTIDE SEQUENCE [LARGE SCALE GENOMIC DNA]</scope>
    <source>
        <strain evidence="2 3">TAUS-1</strain>
    </source>
</reference>
<dbReference type="KEGG" id="stab:STABA_v1c07190"/>
<dbReference type="EMBL" id="CP046276">
    <property type="protein sequence ID" value="QGS52075.1"/>
    <property type="molecule type" value="Genomic_DNA"/>
</dbReference>
<evidence type="ECO:0000313" key="2">
    <source>
        <dbReference type="EMBL" id="QGS52075.1"/>
    </source>
</evidence>
<dbReference type="Proteomes" id="UP000424468">
    <property type="component" value="Chromosome"/>
</dbReference>
<proteinExistence type="predicted"/>
<keyword evidence="1" id="KW-0812">Transmembrane</keyword>
<feature type="transmembrane region" description="Helical" evidence="1">
    <location>
        <begin position="118"/>
        <end position="138"/>
    </location>
</feature>
<name>A0A6I6CAW8_9MOLU</name>
<feature type="transmembrane region" description="Helical" evidence="1">
    <location>
        <begin position="32"/>
        <end position="54"/>
    </location>
</feature>
<keyword evidence="1" id="KW-1133">Transmembrane helix</keyword>
<protein>
    <submittedName>
        <fullName evidence="2">Uncharacterized protein</fullName>
    </submittedName>
</protein>
<gene>
    <name evidence="2" type="ORF">STABA_v1c07190</name>
</gene>
<keyword evidence="3" id="KW-1185">Reference proteome</keyword>
<accession>A0A6I6CAW8</accession>
<dbReference type="AlphaFoldDB" id="A0A6I6CAW8"/>
<organism evidence="2 3">
    <name type="scientific">Spiroplasma tabanidicola</name>
    <dbReference type="NCBI Taxonomy" id="324079"/>
    <lineage>
        <taxon>Bacteria</taxon>
        <taxon>Bacillati</taxon>
        <taxon>Mycoplasmatota</taxon>
        <taxon>Mollicutes</taxon>
        <taxon>Entomoplasmatales</taxon>
        <taxon>Spiroplasmataceae</taxon>
        <taxon>Spiroplasma</taxon>
    </lineage>
</organism>
<sequence length="150" mass="17838">MFIALSTYFLNFFFNPYDTNNNYIFKTDFLKYFGLVLFIVLFLAFMVYESVYQFKQYLKASKNNNSNFNVVKNNVLFLLNLINTCVPLLIVRLTQFALKVEKVDNLSFFESLVMIKTFGFFACFLVTTIIAYFCFKLIKAIIRYDFLKKF</sequence>
<dbReference type="RefSeq" id="WP_156006668.1">
    <property type="nucleotide sequence ID" value="NZ_CP046276.1"/>
</dbReference>
<feature type="transmembrane region" description="Helical" evidence="1">
    <location>
        <begin position="75"/>
        <end position="98"/>
    </location>
</feature>
<evidence type="ECO:0000313" key="3">
    <source>
        <dbReference type="Proteomes" id="UP000424468"/>
    </source>
</evidence>
<evidence type="ECO:0000256" key="1">
    <source>
        <dbReference type="SAM" id="Phobius"/>
    </source>
</evidence>
<keyword evidence="1" id="KW-0472">Membrane</keyword>